<keyword evidence="2" id="KW-0012">Acyltransferase</keyword>
<dbReference type="EMBL" id="PYFT01000001">
    <property type="protein sequence ID" value="PSR52897.1"/>
    <property type="molecule type" value="Genomic_DNA"/>
</dbReference>
<dbReference type="InterPro" id="IPR016181">
    <property type="entry name" value="Acyl_CoA_acyltransferase"/>
</dbReference>
<proteinExistence type="predicted"/>
<organism evidence="4 5">
    <name type="scientific">Adhaeribacter arboris</name>
    <dbReference type="NCBI Taxonomy" id="2072846"/>
    <lineage>
        <taxon>Bacteria</taxon>
        <taxon>Pseudomonadati</taxon>
        <taxon>Bacteroidota</taxon>
        <taxon>Cytophagia</taxon>
        <taxon>Cytophagales</taxon>
        <taxon>Hymenobacteraceae</taxon>
        <taxon>Adhaeribacter</taxon>
    </lineage>
</organism>
<dbReference type="OrthoDB" id="7205533at2"/>
<dbReference type="SUPFAM" id="SSF55729">
    <property type="entry name" value="Acyl-CoA N-acyltransferases (Nat)"/>
    <property type="match status" value="1"/>
</dbReference>
<comment type="caution">
    <text evidence="4">The sequence shown here is derived from an EMBL/GenBank/DDBJ whole genome shotgun (WGS) entry which is preliminary data.</text>
</comment>
<reference evidence="4 5" key="1">
    <citation type="submission" date="2018-03" db="EMBL/GenBank/DDBJ databases">
        <title>Adhaeribacter sp. HMF7605 Genome sequencing and assembly.</title>
        <authorList>
            <person name="Kang H."/>
            <person name="Kang J."/>
            <person name="Cha I."/>
            <person name="Kim H."/>
            <person name="Joh K."/>
        </authorList>
    </citation>
    <scope>NUCLEOTIDE SEQUENCE [LARGE SCALE GENOMIC DNA]</scope>
    <source>
        <strain evidence="4 5">HMF7605</strain>
    </source>
</reference>
<feature type="domain" description="N-acetyltransferase" evidence="3">
    <location>
        <begin position="12"/>
        <end position="181"/>
    </location>
</feature>
<dbReference type="RefSeq" id="WP_106926978.1">
    <property type="nucleotide sequence ID" value="NZ_PYFT01000001.1"/>
</dbReference>
<dbReference type="Gene3D" id="3.40.630.30">
    <property type="match status" value="1"/>
</dbReference>
<dbReference type="PROSITE" id="PS51186">
    <property type="entry name" value="GNAT"/>
    <property type="match status" value="1"/>
</dbReference>
<dbReference type="CDD" id="cd04301">
    <property type="entry name" value="NAT_SF"/>
    <property type="match status" value="1"/>
</dbReference>
<protein>
    <recommendedName>
        <fullName evidence="3">N-acetyltransferase domain-containing protein</fullName>
    </recommendedName>
</protein>
<dbReference type="InterPro" id="IPR050832">
    <property type="entry name" value="Bact_Acetyltransf"/>
</dbReference>
<gene>
    <name evidence="4" type="ORF">AHMF7605_04830</name>
</gene>
<keyword evidence="5" id="KW-1185">Reference proteome</keyword>
<keyword evidence="1" id="KW-0808">Transferase</keyword>
<sequence length="184" mass="21086">MPLGPLFSEAELIIRLGEPVDAPVLAELGRRTFLETFYKVVPKQAMLTYLAAAFQKEKITSEIEQNAATYFLVFLAKTPVGYAKVRDDRPPEVLKNGNATELERIYVLQNYIGQGIGHQLYQFVENHCKNKEYAVIWLSVWQNNQLALSFYEKLGFKPRQNYTFYVSGIPYQNLILSKDLTLIA</sequence>
<dbReference type="InterPro" id="IPR000182">
    <property type="entry name" value="GNAT_dom"/>
</dbReference>
<name>A0A2T2YBK9_9BACT</name>
<evidence type="ECO:0000256" key="1">
    <source>
        <dbReference type="ARBA" id="ARBA00022679"/>
    </source>
</evidence>
<dbReference type="Proteomes" id="UP000240357">
    <property type="component" value="Unassembled WGS sequence"/>
</dbReference>
<evidence type="ECO:0000313" key="4">
    <source>
        <dbReference type="EMBL" id="PSR52897.1"/>
    </source>
</evidence>
<dbReference type="PANTHER" id="PTHR43877">
    <property type="entry name" value="AMINOALKYLPHOSPHONATE N-ACETYLTRANSFERASE-RELATED-RELATED"/>
    <property type="match status" value="1"/>
</dbReference>
<dbReference type="Pfam" id="PF00583">
    <property type="entry name" value="Acetyltransf_1"/>
    <property type="match status" value="1"/>
</dbReference>
<dbReference type="GO" id="GO:0016747">
    <property type="term" value="F:acyltransferase activity, transferring groups other than amino-acyl groups"/>
    <property type="evidence" value="ECO:0007669"/>
    <property type="project" value="InterPro"/>
</dbReference>
<accession>A0A2T2YBK9</accession>
<dbReference type="AlphaFoldDB" id="A0A2T2YBK9"/>
<evidence type="ECO:0000256" key="2">
    <source>
        <dbReference type="ARBA" id="ARBA00023315"/>
    </source>
</evidence>
<evidence type="ECO:0000259" key="3">
    <source>
        <dbReference type="PROSITE" id="PS51186"/>
    </source>
</evidence>
<evidence type="ECO:0000313" key="5">
    <source>
        <dbReference type="Proteomes" id="UP000240357"/>
    </source>
</evidence>